<dbReference type="PANTHER" id="PTHR46796:SF12">
    <property type="entry name" value="HTH-TYPE DNA-BINDING TRANSCRIPTIONAL ACTIVATOR EUTR"/>
    <property type="match status" value="1"/>
</dbReference>
<keyword evidence="1" id="KW-0805">Transcription regulation</keyword>
<dbReference type="SUPFAM" id="SSF46689">
    <property type="entry name" value="Homeodomain-like"/>
    <property type="match status" value="2"/>
</dbReference>
<dbReference type="RefSeq" id="WP_085217405.1">
    <property type="nucleotide sequence ID" value="NZ_LT840185.1"/>
</dbReference>
<dbReference type="InterPro" id="IPR018060">
    <property type="entry name" value="HTH_AraC"/>
</dbReference>
<dbReference type="OrthoDB" id="644174at2"/>
<protein>
    <submittedName>
        <fullName evidence="5">AraC-type DNA-binding protein</fullName>
    </submittedName>
</protein>
<sequence length="286" mass="31289">MYEEIRGTFEAVEKRPQPVHRLVFSDLHKAYTETGGTSFALKYVARGRVIHRYGAKQHVVQAGQFICVPSNVAGELEVPKSGGSSMIGICAFMPMPEAPHWMADGAIEQPLTFSASSSRVGQMLQSAISDLRRPAPGRTGRAEAVLAALRSGLEPLLEETLSNIDALPAVRTSTRYELLRRLNLARGHLHDVTDRAVGIAELARVSGISQFELLRNFRRCFGAPPATYHRRLRLRLAMRQVEREALTCAQAAQTFGFADGSSFSHAYRRAFGAAPVRSLNTGVGGD</sequence>
<keyword evidence="6" id="KW-1185">Reference proteome</keyword>
<reference evidence="6" key="1">
    <citation type="submission" date="2017-04" db="EMBL/GenBank/DDBJ databases">
        <authorList>
            <person name="Varghese N."/>
            <person name="Submissions S."/>
        </authorList>
    </citation>
    <scope>NUCLEOTIDE SEQUENCE [LARGE SCALE GENOMIC DNA]</scope>
    <source>
        <strain evidence="6">Dd16</strain>
    </source>
</reference>
<dbReference type="SMART" id="SM00342">
    <property type="entry name" value="HTH_ARAC"/>
    <property type="match status" value="1"/>
</dbReference>
<dbReference type="PROSITE" id="PS01124">
    <property type="entry name" value="HTH_ARAC_FAMILY_2"/>
    <property type="match status" value="1"/>
</dbReference>
<dbReference type="InterPro" id="IPR050204">
    <property type="entry name" value="AraC_XylS_family_regulators"/>
</dbReference>
<gene>
    <name evidence="5" type="ORF">SAMN06295910_0542</name>
</gene>
<keyword evidence="3" id="KW-0804">Transcription</keyword>
<dbReference type="EMBL" id="LT840185">
    <property type="protein sequence ID" value="SMF61552.1"/>
    <property type="molecule type" value="Genomic_DNA"/>
</dbReference>
<dbReference type="Pfam" id="PF12833">
    <property type="entry name" value="HTH_18"/>
    <property type="match status" value="1"/>
</dbReference>
<evidence type="ECO:0000313" key="6">
    <source>
        <dbReference type="Proteomes" id="UP000192934"/>
    </source>
</evidence>
<dbReference type="GO" id="GO:0043565">
    <property type="term" value="F:sequence-specific DNA binding"/>
    <property type="evidence" value="ECO:0007669"/>
    <property type="project" value="InterPro"/>
</dbReference>
<accession>A0A1X7FZM7</accession>
<dbReference type="Proteomes" id="UP000192934">
    <property type="component" value="Chromosome I"/>
</dbReference>
<dbReference type="PANTHER" id="PTHR46796">
    <property type="entry name" value="HTH-TYPE TRANSCRIPTIONAL ACTIVATOR RHAS-RELATED"/>
    <property type="match status" value="1"/>
</dbReference>
<dbReference type="GO" id="GO:0003700">
    <property type="term" value="F:DNA-binding transcription factor activity"/>
    <property type="evidence" value="ECO:0007669"/>
    <property type="project" value="InterPro"/>
</dbReference>
<organism evidence="5 6">
    <name type="scientific">Allosphingosinicella indica</name>
    <dbReference type="NCBI Taxonomy" id="941907"/>
    <lineage>
        <taxon>Bacteria</taxon>
        <taxon>Pseudomonadati</taxon>
        <taxon>Pseudomonadota</taxon>
        <taxon>Alphaproteobacteria</taxon>
        <taxon>Sphingomonadales</taxon>
        <taxon>Sphingomonadaceae</taxon>
        <taxon>Allosphingosinicella</taxon>
    </lineage>
</organism>
<feature type="domain" description="HTH araC/xylS-type" evidence="4">
    <location>
        <begin position="183"/>
        <end position="281"/>
    </location>
</feature>
<evidence type="ECO:0000256" key="3">
    <source>
        <dbReference type="ARBA" id="ARBA00023163"/>
    </source>
</evidence>
<dbReference type="AlphaFoldDB" id="A0A1X7FZM7"/>
<evidence type="ECO:0000313" key="5">
    <source>
        <dbReference type="EMBL" id="SMF61552.1"/>
    </source>
</evidence>
<evidence type="ECO:0000256" key="1">
    <source>
        <dbReference type="ARBA" id="ARBA00023015"/>
    </source>
</evidence>
<dbReference type="Gene3D" id="1.10.10.60">
    <property type="entry name" value="Homeodomain-like"/>
    <property type="match status" value="1"/>
</dbReference>
<name>A0A1X7FZM7_9SPHN</name>
<dbReference type="InterPro" id="IPR009057">
    <property type="entry name" value="Homeodomain-like_sf"/>
</dbReference>
<dbReference type="STRING" id="941907.SAMN06295910_0542"/>
<evidence type="ECO:0000256" key="2">
    <source>
        <dbReference type="ARBA" id="ARBA00023125"/>
    </source>
</evidence>
<evidence type="ECO:0000259" key="4">
    <source>
        <dbReference type="PROSITE" id="PS01124"/>
    </source>
</evidence>
<keyword evidence="2 5" id="KW-0238">DNA-binding</keyword>
<proteinExistence type="predicted"/>